<dbReference type="GeneID" id="70241375"/>
<reference evidence="2" key="1">
    <citation type="submission" date="2021-12" db="EMBL/GenBank/DDBJ databases">
        <title>Convergent genome expansion in fungi linked to evolution of root-endophyte symbiosis.</title>
        <authorList>
            <consortium name="DOE Joint Genome Institute"/>
            <person name="Ke Y.-H."/>
            <person name="Bonito G."/>
            <person name="Liao H.-L."/>
            <person name="Looney B."/>
            <person name="Rojas-Flechas A."/>
            <person name="Nash J."/>
            <person name="Hameed K."/>
            <person name="Schadt C."/>
            <person name="Martin F."/>
            <person name="Crous P.W."/>
            <person name="Miettinen O."/>
            <person name="Magnuson J.K."/>
            <person name="Labbe J."/>
            <person name="Jacobson D."/>
            <person name="Doktycz M.J."/>
            <person name="Veneault-Fourrey C."/>
            <person name="Kuo A."/>
            <person name="Mondo S."/>
            <person name="Calhoun S."/>
            <person name="Riley R."/>
            <person name="Ohm R."/>
            <person name="LaButti K."/>
            <person name="Andreopoulos B."/>
            <person name="Pangilinan J."/>
            <person name="Nolan M."/>
            <person name="Tritt A."/>
            <person name="Clum A."/>
            <person name="Lipzen A."/>
            <person name="Daum C."/>
            <person name="Barry K."/>
            <person name="Grigoriev I.V."/>
            <person name="Vilgalys R."/>
        </authorList>
    </citation>
    <scope>NUCLEOTIDE SEQUENCE</scope>
    <source>
        <strain evidence="2">PMI_201</strain>
    </source>
</reference>
<feature type="domain" description="Carboxylesterase type B" evidence="1">
    <location>
        <begin position="18"/>
        <end position="522"/>
    </location>
</feature>
<evidence type="ECO:0000313" key="2">
    <source>
        <dbReference type="EMBL" id="KAH8698738.1"/>
    </source>
</evidence>
<accession>A0AAD4KT55</accession>
<protein>
    <submittedName>
        <fullName evidence="2">Alpha/Beta hydrolase protein</fullName>
    </submittedName>
</protein>
<keyword evidence="2" id="KW-0378">Hydrolase</keyword>
<evidence type="ECO:0000313" key="3">
    <source>
        <dbReference type="Proteomes" id="UP001201262"/>
    </source>
</evidence>
<dbReference type="EMBL" id="JAJTJA010000005">
    <property type="protein sequence ID" value="KAH8698738.1"/>
    <property type="molecule type" value="Genomic_DNA"/>
</dbReference>
<proteinExistence type="predicted"/>
<dbReference type="InterPro" id="IPR029058">
    <property type="entry name" value="AB_hydrolase_fold"/>
</dbReference>
<dbReference type="InterPro" id="IPR002018">
    <property type="entry name" value="CarbesteraseB"/>
</dbReference>
<dbReference type="PANTHER" id="PTHR43142">
    <property type="entry name" value="CARBOXYLIC ESTER HYDROLASE"/>
    <property type="match status" value="1"/>
</dbReference>
<dbReference type="RefSeq" id="XP_046073202.1">
    <property type="nucleotide sequence ID" value="XM_046211088.1"/>
</dbReference>
<dbReference type="AlphaFoldDB" id="A0AAD4KT55"/>
<dbReference type="SUPFAM" id="SSF53474">
    <property type="entry name" value="alpha/beta-Hydrolases"/>
    <property type="match status" value="1"/>
</dbReference>
<dbReference type="GO" id="GO:0016787">
    <property type="term" value="F:hydrolase activity"/>
    <property type="evidence" value="ECO:0007669"/>
    <property type="project" value="UniProtKB-KW"/>
</dbReference>
<name>A0AAD4KT55_9EURO</name>
<organism evidence="2 3">
    <name type="scientific">Talaromyces proteolyticus</name>
    <dbReference type="NCBI Taxonomy" id="1131652"/>
    <lineage>
        <taxon>Eukaryota</taxon>
        <taxon>Fungi</taxon>
        <taxon>Dikarya</taxon>
        <taxon>Ascomycota</taxon>
        <taxon>Pezizomycotina</taxon>
        <taxon>Eurotiomycetes</taxon>
        <taxon>Eurotiomycetidae</taxon>
        <taxon>Eurotiales</taxon>
        <taxon>Trichocomaceae</taxon>
        <taxon>Talaromyces</taxon>
        <taxon>Talaromyces sect. Bacilispori</taxon>
    </lineage>
</organism>
<comment type="caution">
    <text evidence="2">The sequence shown here is derived from an EMBL/GenBank/DDBJ whole genome shotgun (WGS) entry which is preliminary data.</text>
</comment>
<sequence length="564" mass="63387">MSFQCPQSTCSAYIRGLGDLKGYQFPNGVQQYCGIPYAVLAKRWTRSLLKTSWADGFHDGTKLGDTIPTKFILRNDCPRPESSGENDSDELVPVPPAPHFPGKPTVDELSGLVMNIVLPAAAATSAKKFPVMVYVHGGSLLYGGANLPIFDAVNLVSQSEKMGLPIVCVNFNYRVGLGGFLACLAIQRELEQEGFAGCGNFGFTDQQVAFEWVQRYISDLGGDPARVTAVGESAGGISISHQMCAARPPVFHRAVCMSGLSMAIPAWRIEQHEKLFEATCRHFDIDPAEASVLELLRNIPQQELANATPLIQGVISGTGNACIDGWFYARNPQEINNPPSWVEAFMLGDTYHEGVIFHLNIADDSYDFIRQTLLEYLNDERTVDRILSAYNIEPDIAQDVLVQRVEHMYGDAIFKIPNYAAAMAISRDRPDLHYFYHFDQRSMIPNSFEGTAYHAYELLYLFRNLENEFSPDEITMARDFAASWIRFINGEIPWKTDFKCRQWKVWGPNSQQKVLNETEDENVRLYSRMARILEMGNGQVWKKWLNGVDALVNKRMRMGRRTTA</sequence>
<keyword evidence="3" id="KW-1185">Reference proteome</keyword>
<dbReference type="Pfam" id="PF00135">
    <property type="entry name" value="COesterase"/>
    <property type="match status" value="1"/>
</dbReference>
<dbReference type="PANTHER" id="PTHR43142:SF11">
    <property type="entry name" value="CARBOXYLIC ESTER HYDROLASE"/>
    <property type="match status" value="1"/>
</dbReference>
<gene>
    <name evidence="2" type="ORF">BGW36DRAFT_294347</name>
</gene>
<dbReference type="Proteomes" id="UP001201262">
    <property type="component" value="Unassembled WGS sequence"/>
</dbReference>
<dbReference type="Gene3D" id="3.40.50.1820">
    <property type="entry name" value="alpha/beta hydrolase"/>
    <property type="match status" value="1"/>
</dbReference>
<evidence type="ECO:0000259" key="1">
    <source>
        <dbReference type="Pfam" id="PF00135"/>
    </source>
</evidence>